<evidence type="ECO:0000256" key="2">
    <source>
        <dbReference type="SAM" id="SignalP"/>
    </source>
</evidence>
<dbReference type="eggNOG" id="COG3168">
    <property type="taxonomic scope" value="Bacteria"/>
</dbReference>
<evidence type="ECO:0000313" key="3">
    <source>
        <dbReference type="EMBL" id="KEZ79259.1"/>
    </source>
</evidence>
<dbReference type="AlphaFoldDB" id="A0A084IRC5"/>
<feature type="region of interest" description="Disordered" evidence="1">
    <location>
        <begin position="65"/>
        <end position="94"/>
    </location>
</feature>
<sequence>MSGRQRIRRGTRWVPLIGLCAVLAACGSNTDDLQAFVARTKARPAPPVEPMPKIATYEPYTYKPDGRRSPFAAPDNSGPAHDNGVRPNLDRPLDPLEQYPLDALRMVGTITSDGVTYALIAAPDQVVHRVAPGDHMGRHYGRVDTISPAGVTLTEIVPDGNGGYVKQGAALAPPQ</sequence>
<evidence type="ECO:0000313" key="4">
    <source>
        <dbReference type="Proteomes" id="UP000028302"/>
    </source>
</evidence>
<reference evidence="3 4" key="1">
    <citation type="submission" date="2013-03" db="EMBL/GenBank/DDBJ databases">
        <title>Salinisphaera hydrothermalis C41B8 Genome Sequencing.</title>
        <authorList>
            <person name="Li C."/>
            <person name="Lai Q."/>
            <person name="Shao Z."/>
        </authorList>
    </citation>
    <scope>NUCLEOTIDE SEQUENCE [LARGE SCALE GENOMIC DNA]</scope>
    <source>
        <strain evidence="3 4">C41B8</strain>
    </source>
</reference>
<proteinExistence type="predicted"/>
<dbReference type="Gene3D" id="2.30.30.830">
    <property type="match status" value="1"/>
</dbReference>
<feature type="chain" id="PRO_5001776819" evidence="2">
    <location>
        <begin position="31"/>
        <end position="175"/>
    </location>
</feature>
<accession>A0A084IRC5</accession>
<dbReference type="STRING" id="1304275.C41B8_00880"/>
<dbReference type="EMBL" id="APNK01000001">
    <property type="protein sequence ID" value="KEZ79259.1"/>
    <property type="molecule type" value="Genomic_DNA"/>
</dbReference>
<dbReference type="PIRSF" id="PIRSF016481">
    <property type="entry name" value="Pilus_assembly_PilP"/>
    <property type="match status" value="1"/>
</dbReference>
<dbReference type="PROSITE" id="PS51257">
    <property type="entry name" value="PROKAR_LIPOPROTEIN"/>
    <property type="match status" value="1"/>
</dbReference>
<protein>
    <submittedName>
        <fullName evidence="3">Type 4 fimbrial biogenesis protein PilP</fullName>
    </submittedName>
</protein>
<dbReference type="Pfam" id="PF04351">
    <property type="entry name" value="PilP"/>
    <property type="match status" value="1"/>
</dbReference>
<dbReference type="RefSeq" id="WP_051882623.1">
    <property type="nucleotide sequence ID" value="NZ_APNK01000001.1"/>
</dbReference>
<comment type="caution">
    <text evidence="3">The sequence shown here is derived from an EMBL/GenBank/DDBJ whole genome shotgun (WGS) entry which is preliminary data.</text>
</comment>
<feature type="signal peptide" evidence="2">
    <location>
        <begin position="1"/>
        <end position="30"/>
    </location>
</feature>
<organism evidence="3 4">
    <name type="scientific">Salinisphaera hydrothermalis (strain C41B8)</name>
    <dbReference type="NCBI Taxonomy" id="1304275"/>
    <lineage>
        <taxon>Bacteria</taxon>
        <taxon>Pseudomonadati</taxon>
        <taxon>Pseudomonadota</taxon>
        <taxon>Gammaproteobacteria</taxon>
        <taxon>Salinisphaerales</taxon>
        <taxon>Salinisphaeraceae</taxon>
        <taxon>Salinisphaera</taxon>
    </lineage>
</organism>
<dbReference type="Proteomes" id="UP000028302">
    <property type="component" value="Unassembled WGS sequence"/>
</dbReference>
<keyword evidence="4" id="KW-1185">Reference proteome</keyword>
<dbReference type="InterPro" id="IPR007446">
    <property type="entry name" value="PilP"/>
</dbReference>
<gene>
    <name evidence="3" type="ORF">C41B8_00880</name>
</gene>
<name>A0A084IRC5_SALHC</name>
<keyword evidence="2" id="KW-0732">Signal</keyword>
<evidence type="ECO:0000256" key="1">
    <source>
        <dbReference type="SAM" id="MobiDB-lite"/>
    </source>
</evidence>